<dbReference type="InterPro" id="IPR036637">
    <property type="entry name" value="Phosphohistidine_dom_sf"/>
</dbReference>
<dbReference type="InterPro" id="IPR040442">
    <property type="entry name" value="Pyrv_kinase-like_dom_sf"/>
</dbReference>
<gene>
    <name evidence="11" type="ORF">S01H1_46505</name>
</gene>
<keyword evidence="3" id="KW-0808">Transferase</keyword>
<dbReference type="InterPro" id="IPR006319">
    <property type="entry name" value="PEP_synth"/>
</dbReference>
<evidence type="ECO:0000256" key="1">
    <source>
        <dbReference type="ARBA" id="ARBA00001946"/>
    </source>
</evidence>
<evidence type="ECO:0000256" key="8">
    <source>
        <dbReference type="ARBA" id="ARBA00022842"/>
    </source>
</evidence>
<dbReference type="SUPFAM" id="SSF52009">
    <property type="entry name" value="Phosphohistidine domain"/>
    <property type="match status" value="1"/>
</dbReference>
<evidence type="ECO:0000259" key="10">
    <source>
        <dbReference type="Pfam" id="PF02896"/>
    </source>
</evidence>
<feature type="domain" description="PEP-utilising enzyme C-terminal" evidence="10">
    <location>
        <begin position="46"/>
        <end position="263"/>
    </location>
</feature>
<proteinExistence type="inferred from homology"/>
<evidence type="ECO:0000256" key="4">
    <source>
        <dbReference type="ARBA" id="ARBA00022723"/>
    </source>
</evidence>
<feature type="non-terminal residue" evidence="11">
    <location>
        <position position="263"/>
    </location>
</feature>
<dbReference type="InterPro" id="IPR015813">
    <property type="entry name" value="Pyrv/PenolPyrv_kinase-like_dom"/>
</dbReference>
<evidence type="ECO:0000259" key="9">
    <source>
        <dbReference type="Pfam" id="PF00391"/>
    </source>
</evidence>
<protein>
    <recommendedName>
        <fullName evidence="12">PEP-utilising enzyme C-terminal domain-containing protein</fullName>
    </recommendedName>
</protein>
<evidence type="ECO:0008006" key="12">
    <source>
        <dbReference type="Google" id="ProtNLM"/>
    </source>
</evidence>
<keyword evidence="4" id="KW-0479">Metal-binding</keyword>
<comment type="similarity">
    <text evidence="2">Belongs to the PEP-utilizing enzyme family.</text>
</comment>
<dbReference type="AlphaFoldDB" id="X0URP3"/>
<evidence type="ECO:0000256" key="7">
    <source>
        <dbReference type="ARBA" id="ARBA00022840"/>
    </source>
</evidence>
<dbReference type="GO" id="GO:0046872">
    <property type="term" value="F:metal ion binding"/>
    <property type="evidence" value="ECO:0007669"/>
    <property type="project" value="UniProtKB-KW"/>
</dbReference>
<evidence type="ECO:0000256" key="5">
    <source>
        <dbReference type="ARBA" id="ARBA00022741"/>
    </source>
</evidence>
<evidence type="ECO:0000256" key="6">
    <source>
        <dbReference type="ARBA" id="ARBA00022777"/>
    </source>
</evidence>
<accession>X0URP3</accession>
<keyword evidence="8" id="KW-0460">Magnesium</keyword>
<dbReference type="EMBL" id="BARS01029781">
    <property type="protein sequence ID" value="GAG08484.1"/>
    <property type="molecule type" value="Genomic_DNA"/>
</dbReference>
<dbReference type="PANTHER" id="PTHR43030">
    <property type="entry name" value="PHOSPHOENOLPYRUVATE SYNTHASE"/>
    <property type="match status" value="1"/>
</dbReference>
<dbReference type="GO" id="GO:0008986">
    <property type="term" value="F:pyruvate, water dikinase activity"/>
    <property type="evidence" value="ECO:0007669"/>
    <property type="project" value="InterPro"/>
</dbReference>
<dbReference type="InterPro" id="IPR008279">
    <property type="entry name" value="PEP-util_enz_mobile_dom"/>
</dbReference>
<dbReference type="InterPro" id="IPR000121">
    <property type="entry name" value="PEP_util_C"/>
</dbReference>
<keyword evidence="5" id="KW-0547">Nucleotide-binding</keyword>
<reference evidence="11" key="1">
    <citation type="journal article" date="2014" name="Front. Microbiol.">
        <title>High frequency of phylogenetically diverse reductive dehalogenase-homologous genes in deep subseafloor sedimentary metagenomes.</title>
        <authorList>
            <person name="Kawai M."/>
            <person name="Futagami T."/>
            <person name="Toyoda A."/>
            <person name="Takaki Y."/>
            <person name="Nishi S."/>
            <person name="Hori S."/>
            <person name="Arai W."/>
            <person name="Tsubouchi T."/>
            <person name="Morono Y."/>
            <person name="Uchiyama I."/>
            <person name="Ito T."/>
            <person name="Fujiyama A."/>
            <person name="Inagaki F."/>
            <person name="Takami H."/>
        </authorList>
    </citation>
    <scope>NUCLEOTIDE SEQUENCE</scope>
    <source>
        <strain evidence="11">Expedition CK06-06</strain>
    </source>
</reference>
<sequence>AIFSREMGIPAVVGTQEATTKLKEGEIITVDGSNGKIYKGKVAETKQKEVLPVNTQTKTKLKVIVDLPNFAERAAKSGIKNVGLTRIEGIIAESGKHPLYFLEKKEIQKYEDVIFKGIETIAKYFDEVWVRTSDIRTDEFQNLEGAPKQVEPNPMLGMHGIRFGIKHPEILKAELKAMKRVAQKGKKIGILMPQVISVDELKKVKEFLKEIEFNEAKVGIMIETPAAVQLIGDFCEEKIDFISFGTNDLTQYMLALDRGNEQV</sequence>
<dbReference type="SUPFAM" id="SSF51621">
    <property type="entry name" value="Phosphoenolpyruvate/pyruvate domain"/>
    <property type="match status" value="1"/>
</dbReference>
<evidence type="ECO:0000256" key="2">
    <source>
        <dbReference type="ARBA" id="ARBA00007837"/>
    </source>
</evidence>
<evidence type="ECO:0000256" key="3">
    <source>
        <dbReference type="ARBA" id="ARBA00022679"/>
    </source>
</evidence>
<dbReference type="PRINTS" id="PR01736">
    <property type="entry name" value="PHPHTRNFRASE"/>
</dbReference>
<keyword evidence="6" id="KW-0418">Kinase</keyword>
<comment type="cofactor">
    <cofactor evidence="1">
        <name>Mg(2+)</name>
        <dbReference type="ChEBI" id="CHEBI:18420"/>
    </cofactor>
</comment>
<dbReference type="Pfam" id="PF02896">
    <property type="entry name" value="PEP-utilizers_C"/>
    <property type="match status" value="1"/>
</dbReference>
<name>X0URP3_9ZZZZ</name>
<feature type="domain" description="PEP-utilising enzyme mobile" evidence="9">
    <location>
        <begin position="1"/>
        <end position="35"/>
    </location>
</feature>
<dbReference type="Pfam" id="PF00391">
    <property type="entry name" value="PEP-utilizers"/>
    <property type="match status" value="1"/>
</dbReference>
<keyword evidence="7" id="KW-0067">ATP-binding</keyword>
<comment type="caution">
    <text evidence="11">The sequence shown here is derived from an EMBL/GenBank/DDBJ whole genome shotgun (WGS) entry which is preliminary data.</text>
</comment>
<dbReference type="PANTHER" id="PTHR43030:SF1">
    <property type="entry name" value="PHOSPHOENOLPYRUVATE SYNTHASE"/>
    <property type="match status" value="1"/>
</dbReference>
<organism evidence="11">
    <name type="scientific">marine sediment metagenome</name>
    <dbReference type="NCBI Taxonomy" id="412755"/>
    <lineage>
        <taxon>unclassified sequences</taxon>
        <taxon>metagenomes</taxon>
        <taxon>ecological metagenomes</taxon>
    </lineage>
</organism>
<feature type="non-terminal residue" evidence="11">
    <location>
        <position position="1"/>
    </location>
</feature>
<dbReference type="Gene3D" id="3.50.30.10">
    <property type="entry name" value="Phosphohistidine domain"/>
    <property type="match status" value="1"/>
</dbReference>
<dbReference type="GO" id="GO:0005524">
    <property type="term" value="F:ATP binding"/>
    <property type="evidence" value="ECO:0007669"/>
    <property type="project" value="UniProtKB-KW"/>
</dbReference>
<dbReference type="Gene3D" id="3.20.20.60">
    <property type="entry name" value="Phosphoenolpyruvate-binding domains"/>
    <property type="match status" value="1"/>
</dbReference>
<evidence type="ECO:0000313" key="11">
    <source>
        <dbReference type="EMBL" id="GAG08484.1"/>
    </source>
</evidence>